<name>A0A2P6RQQ5_ROSCH</name>
<accession>A0A2P6RQQ5</accession>
<proteinExistence type="predicted"/>
<dbReference type="Proteomes" id="UP000238479">
    <property type="component" value="Chromosome 2"/>
</dbReference>
<evidence type="ECO:0000313" key="2">
    <source>
        <dbReference type="Proteomes" id="UP000238479"/>
    </source>
</evidence>
<gene>
    <name evidence="1" type="ORF">RchiOBHm_Chr2g0113901</name>
</gene>
<dbReference type="EMBL" id="PDCK01000040">
    <property type="protein sequence ID" value="PRQ48721.1"/>
    <property type="molecule type" value="Genomic_DNA"/>
</dbReference>
<keyword evidence="2" id="KW-1185">Reference proteome</keyword>
<dbReference type="Gramene" id="PRQ48721">
    <property type="protein sequence ID" value="PRQ48721"/>
    <property type="gene ID" value="RchiOBHm_Chr2g0113901"/>
</dbReference>
<comment type="caution">
    <text evidence="1">The sequence shown here is derived from an EMBL/GenBank/DDBJ whole genome shotgun (WGS) entry which is preliminary data.</text>
</comment>
<organism evidence="1 2">
    <name type="scientific">Rosa chinensis</name>
    <name type="common">China rose</name>
    <dbReference type="NCBI Taxonomy" id="74649"/>
    <lineage>
        <taxon>Eukaryota</taxon>
        <taxon>Viridiplantae</taxon>
        <taxon>Streptophyta</taxon>
        <taxon>Embryophyta</taxon>
        <taxon>Tracheophyta</taxon>
        <taxon>Spermatophyta</taxon>
        <taxon>Magnoliopsida</taxon>
        <taxon>eudicotyledons</taxon>
        <taxon>Gunneridae</taxon>
        <taxon>Pentapetalae</taxon>
        <taxon>rosids</taxon>
        <taxon>fabids</taxon>
        <taxon>Rosales</taxon>
        <taxon>Rosaceae</taxon>
        <taxon>Rosoideae</taxon>
        <taxon>Rosoideae incertae sedis</taxon>
        <taxon>Rosa</taxon>
    </lineage>
</organism>
<dbReference type="AlphaFoldDB" id="A0A2P6RQQ5"/>
<sequence>MCSSVSRKVMHCNRIRARVCHHKRVTVIWDLSMLKGWLWLRTRKSHAARTYSGMIWLGPKIWLLEELRWCST</sequence>
<protein>
    <submittedName>
        <fullName evidence="1">Uncharacterized protein</fullName>
    </submittedName>
</protein>
<reference evidence="1 2" key="1">
    <citation type="journal article" date="2018" name="Nat. Genet.">
        <title>The Rosa genome provides new insights in the design of modern roses.</title>
        <authorList>
            <person name="Bendahmane M."/>
        </authorList>
    </citation>
    <scope>NUCLEOTIDE SEQUENCE [LARGE SCALE GENOMIC DNA]</scope>
    <source>
        <strain evidence="2">cv. Old Blush</strain>
    </source>
</reference>
<evidence type="ECO:0000313" key="1">
    <source>
        <dbReference type="EMBL" id="PRQ48721.1"/>
    </source>
</evidence>